<evidence type="ECO:0000313" key="3">
    <source>
        <dbReference type="Proteomes" id="UP000075683"/>
    </source>
</evidence>
<dbReference type="SUPFAM" id="SSF54637">
    <property type="entry name" value="Thioesterase/thiol ester dehydrase-isomerase"/>
    <property type="match status" value="1"/>
</dbReference>
<dbReference type="Pfam" id="PF13279">
    <property type="entry name" value="4HBT_2"/>
    <property type="match status" value="1"/>
</dbReference>
<protein>
    <submittedName>
        <fullName evidence="2">Acyl-CoA thioesterase</fullName>
    </submittedName>
</protein>
<sequence>MNKIPYIADFAKWEEEFSFFHEVSVRFCETDLYGHMNNTVAFVYFESARIEYFKSLGITHWKEESQDLILVTADLQCNYLAQIYFDEKLRIYVKTAKIGNSSADLHYLGKKEDGTVCLTGRGTIVLFSRKTGRPVPWPDEMKKKMVPEAETRSA</sequence>
<evidence type="ECO:0000313" key="1">
    <source>
        <dbReference type="EMBL" id="KYD11646.1"/>
    </source>
</evidence>
<dbReference type="PANTHER" id="PTHR31793">
    <property type="entry name" value="4-HYDROXYBENZOYL-COA THIOESTERASE FAMILY MEMBER"/>
    <property type="match status" value="1"/>
</dbReference>
<proteinExistence type="predicted"/>
<dbReference type="EMBL" id="LQYT01000108">
    <property type="protein sequence ID" value="KYD11646.1"/>
    <property type="molecule type" value="Genomic_DNA"/>
</dbReference>
<dbReference type="Proteomes" id="UP000075683">
    <property type="component" value="Unassembled WGS sequence"/>
</dbReference>
<dbReference type="InterPro" id="IPR050563">
    <property type="entry name" value="4-hydroxybenzoyl-CoA_TE"/>
</dbReference>
<comment type="caution">
    <text evidence="1">The sequence shown here is derived from an EMBL/GenBank/DDBJ whole genome shotgun (WGS) entry which is preliminary data.</text>
</comment>
<reference evidence="1 3" key="1">
    <citation type="submission" date="2016-01" db="EMBL/GenBank/DDBJ databases">
        <title>Draft Genome Sequences of Seven Thermophilic Sporeformers Isolated from Foods.</title>
        <authorList>
            <person name="Berendsen E.M."/>
            <person name="Wells-Bennik M.H."/>
            <person name="Krawcyk A.O."/>
            <person name="De Jong A."/>
            <person name="Holsappel S."/>
            <person name="Eijlander R.T."/>
            <person name="Kuipers O.P."/>
        </authorList>
    </citation>
    <scope>NUCLEOTIDE SEQUENCE [LARGE SCALE GENOMIC DNA]</scope>
    <source>
        <strain evidence="1 3">B4135</strain>
    </source>
</reference>
<dbReference type="RefSeq" id="WP_020153752.1">
    <property type="nucleotide sequence ID" value="NZ_JBAIZG010000034.1"/>
</dbReference>
<gene>
    <name evidence="1" type="ORF">B4135_3198</name>
    <name evidence="2" type="ORF">C6P37_03485</name>
</gene>
<dbReference type="Proteomes" id="UP000257014">
    <property type="component" value="Unassembled WGS sequence"/>
</dbReference>
<name>A0A150LI65_9BACI</name>
<dbReference type="Gene3D" id="3.10.129.10">
    <property type="entry name" value="Hotdog Thioesterase"/>
    <property type="match status" value="1"/>
</dbReference>
<dbReference type="PANTHER" id="PTHR31793:SF24">
    <property type="entry name" value="LONG-CHAIN ACYL-COA THIOESTERASE FADM"/>
    <property type="match status" value="1"/>
</dbReference>
<reference evidence="2 4" key="2">
    <citation type="submission" date="2018-03" db="EMBL/GenBank/DDBJ databases">
        <authorList>
            <person name="Keele B.F."/>
        </authorList>
    </citation>
    <scope>NUCLEOTIDE SEQUENCE [LARGE SCALE GENOMIC DNA]</scope>
    <source>
        <strain evidence="2">ZCTH4_d</strain>
    </source>
</reference>
<organism evidence="1 3">
    <name type="scientific">Caldibacillus debilis</name>
    <dbReference type="NCBI Taxonomy" id="301148"/>
    <lineage>
        <taxon>Bacteria</taxon>
        <taxon>Bacillati</taxon>
        <taxon>Bacillota</taxon>
        <taxon>Bacilli</taxon>
        <taxon>Bacillales</taxon>
        <taxon>Bacillaceae</taxon>
        <taxon>Caldibacillus</taxon>
    </lineage>
</organism>
<dbReference type="CDD" id="cd00586">
    <property type="entry name" value="4HBT"/>
    <property type="match status" value="1"/>
</dbReference>
<accession>A0A150LI65</accession>
<dbReference type="AlphaFoldDB" id="A0A150LI65"/>
<evidence type="ECO:0000313" key="4">
    <source>
        <dbReference type="Proteomes" id="UP000257014"/>
    </source>
</evidence>
<dbReference type="STRING" id="301148.B4135_3198"/>
<evidence type="ECO:0000313" key="2">
    <source>
        <dbReference type="EMBL" id="REJ30191.1"/>
    </source>
</evidence>
<dbReference type="EMBL" id="QEWE01000011">
    <property type="protein sequence ID" value="REJ30191.1"/>
    <property type="molecule type" value="Genomic_DNA"/>
</dbReference>
<dbReference type="OrthoDB" id="9799036at2"/>
<dbReference type="InterPro" id="IPR029069">
    <property type="entry name" value="HotDog_dom_sf"/>
</dbReference>
<dbReference type="GO" id="GO:0047617">
    <property type="term" value="F:fatty acyl-CoA hydrolase activity"/>
    <property type="evidence" value="ECO:0007669"/>
    <property type="project" value="TreeGrafter"/>
</dbReference>